<dbReference type="AlphaFoldDB" id="A0AAU7XC93"/>
<keyword evidence="3" id="KW-0807">Transducer</keyword>
<dbReference type="KEGG" id="mflg:ABS361_22245"/>
<evidence type="ECO:0000256" key="3">
    <source>
        <dbReference type="PROSITE-ProRule" id="PRU00284"/>
    </source>
</evidence>
<dbReference type="RefSeq" id="WP_407049770.1">
    <property type="nucleotide sequence ID" value="NZ_CP158568.1"/>
</dbReference>
<organism evidence="7">
    <name type="scientific">Methyloraptor flagellatus</name>
    <dbReference type="NCBI Taxonomy" id="3162530"/>
    <lineage>
        <taxon>Bacteria</taxon>
        <taxon>Pseudomonadati</taxon>
        <taxon>Pseudomonadota</taxon>
        <taxon>Alphaproteobacteria</taxon>
        <taxon>Hyphomicrobiales</taxon>
        <taxon>Ancalomicrobiaceae</taxon>
        <taxon>Methyloraptor</taxon>
    </lineage>
</organism>
<evidence type="ECO:0000256" key="2">
    <source>
        <dbReference type="ARBA" id="ARBA00029447"/>
    </source>
</evidence>
<comment type="similarity">
    <text evidence="2">Belongs to the methyl-accepting chemotaxis (MCP) protein family.</text>
</comment>
<feature type="compositionally biased region" description="Acidic residues" evidence="5">
    <location>
        <begin position="401"/>
        <end position="410"/>
    </location>
</feature>
<accession>A0AAU7XC93</accession>
<protein>
    <submittedName>
        <fullName evidence="7">Methyl-accepting chemotaxis protein</fullName>
    </submittedName>
</protein>
<dbReference type="PANTHER" id="PTHR43531:SF11">
    <property type="entry name" value="METHYL-ACCEPTING CHEMOTAXIS PROTEIN 3"/>
    <property type="match status" value="1"/>
</dbReference>
<sequence length="410" mass="44109">MFGLKRPALKIVPPAPSEVVAAPYAAQRSEGRPELRAADDAAPAQDGNRQDGSGPGKAGPDRAGIELLSQWLGLSEGQRRVLDFLSGEIGDVAGDMDASVRDFSGRFQNMAQVSRQQMDTIRQLAATATTLEFDGQSISIERMTTDLSTTISEFVEKIVYLSSRGVSMVYTLDDVLGELKQVEGSIAQIDKINRQTNLLALNAKIEAARAGELGRGFAVVATEVQELAKLVDAMSTDLKRQIASVSAGLGRGYSLLQEIATTDMSEANLFADDRIHAMMQAMIDQNARFSAALEETARASEMLANDISGSIVGLQFQDRAKQRLDNVRETLTSVAEEVEALERDTHVACPIEVADAARARALFERVADHSTLGAVRDRFARAVGLPTHGAAETLRTTPTDPSDDGGIELF</sequence>
<name>A0AAU7XC93_9HYPH</name>
<feature type="region of interest" description="Disordered" evidence="5">
    <location>
        <begin position="390"/>
        <end position="410"/>
    </location>
</feature>
<evidence type="ECO:0000256" key="4">
    <source>
        <dbReference type="SAM" id="Coils"/>
    </source>
</evidence>
<evidence type="ECO:0000259" key="6">
    <source>
        <dbReference type="PROSITE" id="PS50111"/>
    </source>
</evidence>
<dbReference type="InterPro" id="IPR004089">
    <property type="entry name" value="MCPsignal_dom"/>
</dbReference>
<dbReference type="EMBL" id="CP158568">
    <property type="protein sequence ID" value="XBY44680.1"/>
    <property type="molecule type" value="Genomic_DNA"/>
</dbReference>
<evidence type="ECO:0000256" key="5">
    <source>
        <dbReference type="SAM" id="MobiDB-lite"/>
    </source>
</evidence>
<feature type="domain" description="Methyl-accepting transducer" evidence="6">
    <location>
        <begin position="85"/>
        <end position="339"/>
    </location>
</feature>
<dbReference type="Pfam" id="PF00015">
    <property type="entry name" value="MCPsignal"/>
    <property type="match status" value="1"/>
</dbReference>
<evidence type="ECO:0000256" key="1">
    <source>
        <dbReference type="ARBA" id="ARBA00022500"/>
    </source>
</evidence>
<gene>
    <name evidence="7" type="ORF">ABS361_22245</name>
</gene>
<dbReference type="InterPro" id="IPR051310">
    <property type="entry name" value="MCP_chemotaxis"/>
</dbReference>
<dbReference type="GO" id="GO:0004888">
    <property type="term" value="F:transmembrane signaling receptor activity"/>
    <property type="evidence" value="ECO:0007669"/>
    <property type="project" value="TreeGrafter"/>
</dbReference>
<dbReference type="Gene3D" id="1.10.287.950">
    <property type="entry name" value="Methyl-accepting chemotaxis protein"/>
    <property type="match status" value="1"/>
</dbReference>
<feature type="region of interest" description="Disordered" evidence="5">
    <location>
        <begin position="23"/>
        <end position="62"/>
    </location>
</feature>
<keyword evidence="1" id="KW-0145">Chemotaxis</keyword>
<feature type="compositionally biased region" description="Basic and acidic residues" evidence="5">
    <location>
        <begin position="29"/>
        <end position="39"/>
    </location>
</feature>
<keyword evidence="4" id="KW-0175">Coiled coil</keyword>
<reference evidence="7" key="1">
    <citation type="submission" date="2024-06" db="EMBL/GenBank/DDBJ databases">
        <title>Methylostella associata gen. nov., sp. nov., a novel Ancalomicrobiaceae-affiliated facultatively methylotrophic bacteria that feed on methanotrophs of the genus Methylococcus.</title>
        <authorList>
            <person name="Saltykova V."/>
            <person name="Danilova O.V."/>
            <person name="Oshkin I.Y."/>
            <person name="Belova S.E."/>
            <person name="Pimenov N.V."/>
            <person name="Dedysh S.N."/>
        </authorList>
    </citation>
    <scope>NUCLEOTIDE SEQUENCE</scope>
    <source>
        <strain evidence="7">S20</strain>
    </source>
</reference>
<proteinExistence type="inferred from homology"/>
<dbReference type="SMART" id="SM00283">
    <property type="entry name" value="MA"/>
    <property type="match status" value="1"/>
</dbReference>
<dbReference type="GO" id="GO:0006935">
    <property type="term" value="P:chemotaxis"/>
    <property type="evidence" value="ECO:0007669"/>
    <property type="project" value="UniProtKB-KW"/>
</dbReference>
<evidence type="ECO:0000313" key="7">
    <source>
        <dbReference type="EMBL" id="XBY44680.1"/>
    </source>
</evidence>
<dbReference type="GO" id="GO:0007165">
    <property type="term" value="P:signal transduction"/>
    <property type="evidence" value="ECO:0007669"/>
    <property type="project" value="UniProtKB-KW"/>
</dbReference>
<dbReference type="PROSITE" id="PS50111">
    <property type="entry name" value="CHEMOTAXIS_TRANSDUC_2"/>
    <property type="match status" value="1"/>
</dbReference>
<feature type="coiled-coil region" evidence="4">
    <location>
        <begin position="317"/>
        <end position="344"/>
    </location>
</feature>
<dbReference type="SUPFAM" id="SSF58104">
    <property type="entry name" value="Methyl-accepting chemotaxis protein (MCP) signaling domain"/>
    <property type="match status" value="1"/>
</dbReference>
<dbReference type="PANTHER" id="PTHR43531">
    <property type="entry name" value="PROTEIN ICFG"/>
    <property type="match status" value="1"/>
</dbReference>
<dbReference type="GO" id="GO:0005886">
    <property type="term" value="C:plasma membrane"/>
    <property type="evidence" value="ECO:0007669"/>
    <property type="project" value="TreeGrafter"/>
</dbReference>